<dbReference type="EC" id="3.6.5.2" evidence="3"/>
<dbReference type="GO" id="GO:0005525">
    <property type="term" value="F:GTP binding"/>
    <property type="evidence" value="ECO:0007669"/>
    <property type="project" value="UniProtKB-KW"/>
</dbReference>
<dbReference type="InterPro" id="IPR001806">
    <property type="entry name" value="Small_GTPase"/>
</dbReference>
<feature type="compositionally biased region" description="Polar residues" evidence="14">
    <location>
        <begin position="196"/>
        <end position="207"/>
    </location>
</feature>
<dbReference type="GO" id="GO:0007165">
    <property type="term" value="P:signal transduction"/>
    <property type="evidence" value="ECO:0007669"/>
    <property type="project" value="InterPro"/>
</dbReference>
<keyword evidence="10" id="KW-0449">Lipoprotein</keyword>
<dbReference type="CDD" id="cd00876">
    <property type="entry name" value="Ras"/>
    <property type="match status" value="1"/>
</dbReference>
<dbReference type="Pfam" id="PF00071">
    <property type="entry name" value="Ras"/>
    <property type="match status" value="1"/>
</dbReference>
<dbReference type="InterPro" id="IPR020849">
    <property type="entry name" value="Small_GTPase_Ras-type"/>
</dbReference>
<comment type="similarity">
    <text evidence="2">Belongs to the small GTPase superfamily. Ras family.</text>
</comment>
<accession>A0A7S4IN73</accession>
<evidence type="ECO:0000256" key="9">
    <source>
        <dbReference type="ARBA" id="ARBA00023136"/>
    </source>
</evidence>
<feature type="region of interest" description="Disordered" evidence="14">
    <location>
        <begin position="189"/>
        <end position="220"/>
    </location>
</feature>
<evidence type="ECO:0000256" key="14">
    <source>
        <dbReference type="SAM" id="MobiDB-lite"/>
    </source>
</evidence>
<dbReference type="SMART" id="SM00176">
    <property type="entry name" value="RAN"/>
    <property type="match status" value="1"/>
</dbReference>
<sequence length="220" mass="24592">MISERGRKMDGSIHFPLPMSEIKLVLVGVGGVGKSALTITYVSNVWVPEYDPTIEDSHRKQVSVDDVVSMLDILDTAGQEEYSSMQDQWFRQGQGFLVVYSVVNKKSFAEVAELRKKIERIKDSPQIPMVLVGNKCDLEDQRVVLKSEGEQLATKYKCPFFETSAKDHVNVDECFRELVREVRRFKEAKENPGGANASSKQSDNSSAEGGKPKKGLCVML</sequence>
<comment type="subcellular location">
    <subcellularLocation>
        <location evidence="1">Cell membrane</location>
        <topology evidence="1">Lipid-anchor</topology>
        <orientation evidence="1">Cytoplasmic side</orientation>
    </subcellularLocation>
</comment>
<keyword evidence="11" id="KW-0636">Prenylation</keyword>
<keyword evidence="8" id="KW-0342">GTP-binding</keyword>
<dbReference type="PROSITE" id="PS51420">
    <property type="entry name" value="RHO"/>
    <property type="match status" value="1"/>
</dbReference>
<dbReference type="GO" id="GO:0005886">
    <property type="term" value="C:plasma membrane"/>
    <property type="evidence" value="ECO:0007669"/>
    <property type="project" value="UniProtKB-SubCell"/>
</dbReference>
<comment type="catalytic activity">
    <reaction evidence="13">
        <text>GTP + H2O = GDP + phosphate + H(+)</text>
        <dbReference type="Rhea" id="RHEA:19669"/>
        <dbReference type="ChEBI" id="CHEBI:15377"/>
        <dbReference type="ChEBI" id="CHEBI:15378"/>
        <dbReference type="ChEBI" id="CHEBI:37565"/>
        <dbReference type="ChEBI" id="CHEBI:43474"/>
        <dbReference type="ChEBI" id="CHEBI:58189"/>
        <dbReference type="EC" id="3.6.5.2"/>
    </reaction>
</comment>
<dbReference type="NCBIfam" id="TIGR00231">
    <property type="entry name" value="small_GTP"/>
    <property type="match status" value="1"/>
</dbReference>
<dbReference type="SUPFAM" id="SSF52540">
    <property type="entry name" value="P-loop containing nucleoside triphosphate hydrolases"/>
    <property type="match status" value="1"/>
</dbReference>
<evidence type="ECO:0000256" key="6">
    <source>
        <dbReference type="ARBA" id="ARBA00022741"/>
    </source>
</evidence>
<evidence type="ECO:0000256" key="2">
    <source>
        <dbReference type="ARBA" id="ARBA00008344"/>
    </source>
</evidence>
<keyword evidence="5" id="KW-0488">Methylation</keyword>
<dbReference type="PROSITE" id="PS51419">
    <property type="entry name" value="RAB"/>
    <property type="match status" value="1"/>
</dbReference>
<gene>
    <name evidence="15" type="ORF">VSP0166_LOCUS14799</name>
</gene>
<evidence type="ECO:0000313" key="15">
    <source>
        <dbReference type="EMBL" id="CAE2234507.1"/>
    </source>
</evidence>
<keyword evidence="7" id="KW-0378">Hydrolase</keyword>
<evidence type="ECO:0000256" key="8">
    <source>
        <dbReference type="ARBA" id="ARBA00023134"/>
    </source>
</evidence>
<dbReference type="PROSITE" id="PS51421">
    <property type="entry name" value="RAS"/>
    <property type="match status" value="1"/>
</dbReference>
<evidence type="ECO:0000256" key="13">
    <source>
        <dbReference type="ARBA" id="ARBA00048098"/>
    </source>
</evidence>
<keyword evidence="6" id="KW-0547">Nucleotide-binding</keyword>
<comment type="function">
    <text evidence="12">Ras proteins bind GDP/GTP and possess intrinsic GTPase activity.</text>
</comment>
<dbReference type="PANTHER" id="PTHR24070">
    <property type="entry name" value="RAS, DI-RAS, AND RHEB FAMILY MEMBERS OF SMALL GTPASE SUPERFAMILY"/>
    <property type="match status" value="1"/>
</dbReference>
<name>A0A7S4IN73_9EUKA</name>
<protein>
    <recommendedName>
        <fullName evidence="3">small monomeric GTPase</fullName>
        <ecNumber evidence="3">3.6.5.2</ecNumber>
    </recommendedName>
</protein>
<evidence type="ECO:0000256" key="10">
    <source>
        <dbReference type="ARBA" id="ARBA00023288"/>
    </source>
</evidence>
<evidence type="ECO:0000256" key="7">
    <source>
        <dbReference type="ARBA" id="ARBA00022801"/>
    </source>
</evidence>
<organism evidence="15">
    <name type="scientific">Vannella robusta</name>
    <dbReference type="NCBI Taxonomy" id="1487602"/>
    <lineage>
        <taxon>Eukaryota</taxon>
        <taxon>Amoebozoa</taxon>
        <taxon>Discosea</taxon>
        <taxon>Flabellinia</taxon>
        <taxon>Vannellidae</taxon>
        <taxon>Vannella</taxon>
    </lineage>
</organism>
<proteinExistence type="inferred from homology"/>
<keyword evidence="4" id="KW-1003">Cell membrane</keyword>
<dbReference type="InterPro" id="IPR005225">
    <property type="entry name" value="Small_GTP-bd"/>
</dbReference>
<dbReference type="AlphaFoldDB" id="A0A7S4IN73"/>
<evidence type="ECO:0000256" key="1">
    <source>
        <dbReference type="ARBA" id="ARBA00004342"/>
    </source>
</evidence>
<evidence type="ECO:0000256" key="11">
    <source>
        <dbReference type="ARBA" id="ARBA00023289"/>
    </source>
</evidence>
<reference evidence="15" key="1">
    <citation type="submission" date="2021-01" db="EMBL/GenBank/DDBJ databases">
        <authorList>
            <person name="Corre E."/>
            <person name="Pelletier E."/>
            <person name="Niang G."/>
            <person name="Scheremetjew M."/>
            <person name="Finn R."/>
            <person name="Kale V."/>
            <person name="Holt S."/>
            <person name="Cochrane G."/>
            <person name="Meng A."/>
            <person name="Brown T."/>
            <person name="Cohen L."/>
        </authorList>
    </citation>
    <scope>NUCLEOTIDE SEQUENCE</scope>
    <source>
        <strain evidence="15">DIVA3 518/3/11/1/6</strain>
    </source>
</reference>
<dbReference type="SMART" id="SM00174">
    <property type="entry name" value="RHO"/>
    <property type="match status" value="1"/>
</dbReference>
<dbReference type="InterPro" id="IPR027417">
    <property type="entry name" value="P-loop_NTPase"/>
</dbReference>
<evidence type="ECO:0000256" key="3">
    <source>
        <dbReference type="ARBA" id="ARBA00011984"/>
    </source>
</evidence>
<evidence type="ECO:0000256" key="12">
    <source>
        <dbReference type="ARBA" id="ARBA00037188"/>
    </source>
</evidence>
<dbReference type="GO" id="GO:0003925">
    <property type="term" value="F:G protein activity"/>
    <property type="evidence" value="ECO:0007669"/>
    <property type="project" value="UniProtKB-EC"/>
</dbReference>
<dbReference type="SMART" id="SM00173">
    <property type="entry name" value="RAS"/>
    <property type="match status" value="1"/>
</dbReference>
<keyword evidence="9" id="KW-0472">Membrane</keyword>
<evidence type="ECO:0000256" key="5">
    <source>
        <dbReference type="ARBA" id="ARBA00022481"/>
    </source>
</evidence>
<dbReference type="Gene3D" id="3.40.50.300">
    <property type="entry name" value="P-loop containing nucleotide triphosphate hydrolases"/>
    <property type="match status" value="1"/>
</dbReference>
<dbReference type="SMART" id="SM00175">
    <property type="entry name" value="RAB"/>
    <property type="match status" value="1"/>
</dbReference>
<dbReference type="EMBL" id="HBKP01021028">
    <property type="protein sequence ID" value="CAE2234507.1"/>
    <property type="molecule type" value="Transcribed_RNA"/>
</dbReference>
<evidence type="ECO:0000256" key="4">
    <source>
        <dbReference type="ARBA" id="ARBA00022475"/>
    </source>
</evidence>
<dbReference type="FunFam" id="3.40.50.300:FF:000080">
    <property type="entry name" value="Ras-like GTPase Ras1"/>
    <property type="match status" value="1"/>
</dbReference>
<dbReference type="PRINTS" id="PR00449">
    <property type="entry name" value="RASTRNSFRMNG"/>
</dbReference>